<evidence type="ECO:0000313" key="4">
    <source>
        <dbReference type="Proteomes" id="UP000813461"/>
    </source>
</evidence>
<evidence type="ECO:0000256" key="2">
    <source>
        <dbReference type="SAM" id="SignalP"/>
    </source>
</evidence>
<evidence type="ECO:0000256" key="1">
    <source>
        <dbReference type="SAM" id="MobiDB-lite"/>
    </source>
</evidence>
<comment type="caution">
    <text evidence="3">The sequence shown here is derived from an EMBL/GenBank/DDBJ whole genome shotgun (WGS) entry which is preliminary data.</text>
</comment>
<organism evidence="3 4">
    <name type="scientific">Paraphoma chrysanthemicola</name>
    <dbReference type="NCBI Taxonomy" id="798071"/>
    <lineage>
        <taxon>Eukaryota</taxon>
        <taxon>Fungi</taxon>
        <taxon>Dikarya</taxon>
        <taxon>Ascomycota</taxon>
        <taxon>Pezizomycotina</taxon>
        <taxon>Dothideomycetes</taxon>
        <taxon>Pleosporomycetidae</taxon>
        <taxon>Pleosporales</taxon>
        <taxon>Pleosporineae</taxon>
        <taxon>Phaeosphaeriaceae</taxon>
        <taxon>Paraphoma</taxon>
    </lineage>
</organism>
<reference evidence="3" key="1">
    <citation type="journal article" date="2021" name="Nat. Commun.">
        <title>Genetic determinants of endophytism in the Arabidopsis root mycobiome.</title>
        <authorList>
            <person name="Mesny F."/>
            <person name="Miyauchi S."/>
            <person name="Thiergart T."/>
            <person name="Pickel B."/>
            <person name="Atanasova L."/>
            <person name="Karlsson M."/>
            <person name="Huettel B."/>
            <person name="Barry K.W."/>
            <person name="Haridas S."/>
            <person name="Chen C."/>
            <person name="Bauer D."/>
            <person name="Andreopoulos W."/>
            <person name="Pangilinan J."/>
            <person name="LaButti K."/>
            <person name="Riley R."/>
            <person name="Lipzen A."/>
            <person name="Clum A."/>
            <person name="Drula E."/>
            <person name="Henrissat B."/>
            <person name="Kohler A."/>
            <person name="Grigoriev I.V."/>
            <person name="Martin F.M."/>
            <person name="Hacquard S."/>
        </authorList>
    </citation>
    <scope>NUCLEOTIDE SEQUENCE</scope>
    <source>
        <strain evidence="3">MPI-SDFR-AT-0120</strain>
    </source>
</reference>
<name>A0A8K0W2Q4_9PLEO</name>
<feature type="chain" id="PRO_5035435465" evidence="2">
    <location>
        <begin position="19"/>
        <end position="84"/>
    </location>
</feature>
<feature type="region of interest" description="Disordered" evidence="1">
    <location>
        <begin position="60"/>
        <end position="84"/>
    </location>
</feature>
<gene>
    <name evidence="3" type="ORF">FB567DRAFT_235049</name>
</gene>
<dbReference type="OrthoDB" id="10388181at2759"/>
<dbReference type="Proteomes" id="UP000813461">
    <property type="component" value="Unassembled WGS sequence"/>
</dbReference>
<feature type="signal peptide" evidence="2">
    <location>
        <begin position="1"/>
        <end position="18"/>
    </location>
</feature>
<proteinExistence type="predicted"/>
<keyword evidence="2" id="KW-0732">Signal</keyword>
<dbReference type="EMBL" id="JAGMVJ010000003">
    <property type="protein sequence ID" value="KAH7092269.1"/>
    <property type="molecule type" value="Genomic_DNA"/>
</dbReference>
<evidence type="ECO:0000313" key="3">
    <source>
        <dbReference type="EMBL" id="KAH7092269.1"/>
    </source>
</evidence>
<protein>
    <submittedName>
        <fullName evidence="3">Uncharacterized protein</fullName>
    </submittedName>
</protein>
<dbReference type="AlphaFoldDB" id="A0A8K0W2Q4"/>
<keyword evidence="4" id="KW-1185">Reference proteome</keyword>
<accession>A0A8K0W2Q4</accession>
<sequence length="84" mass="8642">MLLHTIGITSLLLPLALSLPVGQGSAVTNGLAKKATTNIVGSPDEAIVWRWDVALTDAAEEAAEAKEESGTPEVAPESQTAEST</sequence>